<protein>
    <recommendedName>
        <fullName evidence="3">Secreted protein</fullName>
    </recommendedName>
</protein>
<sequence>MFAIFSLVSLLADPRCIGFVTLTLLFSKNIIESISPLCGRFSFSNIESLFSNILRLVLLVTDTSGIIPEESLFVGISRLSLKASPLSVGEISFFTLNASNGSNVSFTERVLSGSDKSLGNFSSC</sequence>
<feature type="chain" id="PRO_5034928128" description="Secreted protein" evidence="1">
    <location>
        <begin position="19"/>
        <end position="124"/>
    </location>
</feature>
<proteinExistence type="predicted"/>
<name>A0A8D9EB59_9HEMI</name>
<dbReference type="AlphaFoldDB" id="A0A8D9EB59"/>
<evidence type="ECO:0008006" key="3">
    <source>
        <dbReference type="Google" id="ProtNLM"/>
    </source>
</evidence>
<evidence type="ECO:0000313" key="2">
    <source>
        <dbReference type="EMBL" id="CAG6745305.1"/>
    </source>
</evidence>
<accession>A0A8D9EB59</accession>
<feature type="signal peptide" evidence="1">
    <location>
        <begin position="1"/>
        <end position="18"/>
    </location>
</feature>
<dbReference type="EMBL" id="HBUF01490160">
    <property type="protein sequence ID" value="CAG6745305.1"/>
    <property type="molecule type" value="Transcribed_RNA"/>
</dbReference>
<organism evidence="2">
    <name type="scientific">Cacopsylla melanoneura</name>
    <dbReference type="NCBI Taxonomy" id="428564"/>
    <lineage>
        <taxon>Eukaryota</taxon>
        <taxon>Metazoa</taxon>
        <taxon>Ecdysozoa</taxon>
        <taxon>Arthropoda</taxon>
        <taxon>Hexapoda</taxon>
        <taxon>Insecta</taxon>
        <taxon>Pterygota</taxon>
        <taxon>Neoptera</taxon>
        <taxon>Paraneoptera</taxon>
        <taxon>Hemiptera</taxon>
        <taxon>Sternorrhyncha</taxon>
        <taxon>Psylloidea</taxon>
        <taxon>Psyllidae</taxon>
        <taxon>Psyllinae</taxon>
        <taxon>Cacopsylla</taxon>
    </lineage>
</organism>
<keyword evidence="1" id="KW-0732">Signal</keyword>
<evidence type="ECO:0000256" key="1">
    <source>
        <dbReference type="SAM" id="SignalP"/>
    </source>
</evidence>
<reference evidence="2" key="1">
    <citation type="submission" date="2021-05" db="EMBL/GenBank/DDBJ databases">
        <authorList>
            <person name="Alioto T."/>
            <person name="Alioto T."/>
            <person name="Gomez Garrido J."/>
        </authorList>
    </citation>
    <scope>NUCLEOTIDE SEQUENCE</scope>
</reference>